<organism evidence="1 2">
    <name type="scientific">Morococcus cerebrosus</name>
    <dbReference type="NCBI Taxonomy" id="1056807"/>
    <lineage>
        <taxon>Bacteria</taxon>
        <taxon>Pseudomonadati</taxon>
        <taxon>Pseudomonadota</taxon>
        <taxon>Betaproteobacteria</taxon>
        <taxon>Neisseriales</taxon>
        <taxon>Neisseriaceae</taxon>
        <taxon>Morococcus</taxon>
    </lineage>
</organism>
<accession>A0A0C1GVQ6</accession>
<dbReference type="AlphaFoldDB" id="A0A0C1GVQ6"/>
<evidence type="ECO:0000313" key="1">
    <source>
        <dbReference type="EMBL" id="KIC05917.1"/>
    </source>
</evidence>
<sequence length="40" mass="4473">MARRQISGIDVNGPAMPYCKRSSENFQTTFNLFSQYAATA</sequence>
<evidence type="ECO:0000313" key="2">
    <source>
        <dbReference type="Proteomes" id="UP000031390"/>
    </source>
</evidence>
<gene>
    <name evidence="1" type="ORF">MCC93_26260</name>
</gene>
<comment type="caution">
    <text evidence="1">The sequence shown here is derived from an EMBL/GenBank/DDBJ whole genome shotgun (WGS) entry which is preliminary data.</text>
</comment>
<name>A0A0C1GVQ6_9NEIS</name>
<dbReference type="Proteomes" id="UP000031390">
    <property type="component" value="Unassembled WGS sequence"/>
</dbReference>
<protein>
    <submittedName>
        <fullName evidence="1">Uncharacterized protein</fullName>
    </submittedName>
</protein>
<proteinExistence type="predicted"/>
<dbReference type="EMBL" id="JUFZ01000137">
    <property type="protein sequence ID" value="KIC05917.1"/>
    <property type="molecule type" value="Genomic_DNA"/>
</dbReference>
<reference evidence="1 2" key="1">
    <citation type="submission" date="2014-12" db="EMBL/GenBank/DDBJ databases">
        <title>Genome sequence of Morococcus cerebrosus.</title>
        <authorList>
            <person name="Shin S.-K."/>
            <person name="Yi H."/>
        </authorList>
    </citation>
    <scope>NUCLEOTIDE SEQUENCE [LARGE SCALE GENOMIC DNA]</scope>
    <source>
        <strain evidence="1 2">CIP 81.93</strain>
    </source>
</reference>